<gene>
    <name evidence="2" type="ORF">SAMN04487971_11089</name>
</gene>
<protein>
    <submittedName>
        <fullName evidence="2">Uncharacterized protein</fullName>
    </submittedName>
</protein>
<sequence>MSDQNETPTPKRFNVLMKFGAEMNDAPPPPAAPLPPPEEPANTDRKPAKKP</sequence>
<dbReference type="Proteomes" id="UP000199555">
    <property type="component" value="Unassembled WGS sequence"/>
</dbReference>
<reference evidence="3" key="1">
    <citation type="submission" date="2016-10" db="EMBL/GenBank/DDBJ databases">
        <authorList>
            <person name="Varghese N."/>
            <person name="Submissions S."/>
        </authorList>
    </citation>
    <scope>NUCLEOTIDE SEQUENCE [LARGE SCALE GENOMIC DNA]</scope>
    <source>
        <strain evidence="3">CGMCC 1.7655</strain>
    </source>
</reference>
<proteinExistence type="predicted"/>
<dbReference type="EMBL" id="FNGE01000010">
    <property type="protein sequence ID" value="SDL42322.1"/>
    <property type="molecule type" value="Genomic_DNA"/>
</dbReference>
<accession>A0A1G9JY22</accession>
<name>A0A1G9JY22_9RHOB</name>
<feature type="region of interest" description="Disordered" evidence="1">
    <location>
        <begin position="1"/>
        <end position="51"/>
    </location>
</feature>
<evidence type="ECO:0000313" key="2">
    <source>
        <dbReference type="EMBL" id="SDL42322.1"/>
    </source>
</evidence>
<feature type="compositionally biased region" description="Pro residues" evidence="1">
    <location>
        <begin position="26"/>
        <end position="39"/>
    </location>
</feature>
<evidence type="ECO:0000256" key="1">
    <source>
        <dbReference type="SAM" id="MobiDB-lite"/>
    </source>
</evidence>
<dbReference type="RefSeq" id="WP_175558852.1">
    <property type="nucleotide sequence ID" value="NZ_FNGE01000010.1"/>
</dbReference>
<keyword evidence="3" id="KW-1185">Reference proteome</keyword>
<feature type="compositionally biased region" description="Basic and acidic residues" evidence="1">
    <location>
        <begin position="42"/>
        <end position="51"/>
    </location>
</feature>
<dbReference type="AlphaFoldDB" id="A0A1G9JY22"/>
<organism evidence="2 3">
    <name type="scientific">Paracoccus chinensis</name>
    <dbReference type="NCBI Taxonomy" id="525640"/>
    <lineage>
        <taxon>Bacteria</taxon>
        <taxon>Pseudomonadati</taxon>
        <taxon>Pseudomonadota</taxon>
        <taxon>Alphaproteobacteria</taxon>
        <taxon>Rhodobacterales</taxon>
        <taxon>Paracoccaceae</taxon>
        <taxon>Paracoccus</taxon>
    </lineage>
</organism>
<evidence type="ECO:0000313" key="3">
    <source>
        <dbReference type="Proteomes" id="UP000199555"/>
    </source>
</evidence>